<keyword evidence="8 10" id="KW-0594">Phospholipid biosynthesis</keyword>
<evidence type="ECO:0000256" key="2">
    <source>
        <dbReference type="ARBA" id="ARBA00022516"/>
    </source>
</evidence>
<keyword evidence="6 10" id="KW-0443">Lipid metabolism</keyword>
<dbReference type="InterPro" id="IPR003811">
    <property type="entry name" value="G3P_acylTferase_PlsY"/>
</dbReference>
<dbReference type="Pfam" id="PF02660">
    <property type="entry name" value="G3P_acyltransf"/>
    <property type="match status" value="1"/>
</dbReference>
<evidence type="ECO:0000256" key="7">
    <source>
        <dbReference type="ARBA" id="ARBA00023136"/>
    </source>
</evidence>
<evidence type="ECO:0000256" key="3">
    <source>
        <dbReference type="ARBA" id="ARBA00022679"/>
    </source>
</evidence>
<comment type="pathway">
    <text evidence="10">Lipid metabolism; phospholipid metabolism.</text>
</comment>
<reference evidence="11 12" key="1">
    <citation type="submission" date="2019-01" db="EMBL/GenBank/DDBJ databases">
        <authorList>
            <consortium name="Pathogen Informatics"/>
        </authorList>
    </citation>
    <scope>NUCLEOTIDE SEQUENCE [LARGE SCALE GENOMIC DNA]</scope>
    <source>
        <strain evidence="11 12">NCTC10142</strain>
        <plasmid evidence="12">13</plasmid>
    </source>
</reference>
<dbReference type="AlphaFoldDB" id="A0A449AH74"/>
<dbReference type="GO" id="GO:0008654">
    <property type="term" value="P:phospholipid biosynthetic process"/>
    <property type="evidence" value="ECO:0007669"/>
    <property type="project" value="UniProtKB-UniRule"/>
</dbReference>
<sequence>MEFFLTIFINVGFFLIGYLIGSINTSIVFSKIFNKPDLREYYSKNAGATNSLRVYGTKSAVFILLIDIFKTFTMVLICRLISYGINSRITPEFIERTKDVSLISNKLFLIPLLGGLGVVIGNIYPIFYNFKGGKGVATSLGFLISINIVLLPIASVFFFGLMFWKRYVSLASIVTAFVMIFFCAIPWISEGPLGWITGLQVGYFWVTIITFGLAATFLIYSHKENIKRLLNKCERKFGVN</sequence>
<dbReference type="EMBL" id="LR214986">
    <property type="protein sequence ID" value="VEU64368.1"/>
    <property type="molecule type" value="Genomic_DNA"/>
</dbReference>
<comment type="catalytic activity">
    <reaction evidence="10">
        <text>an acyl phosphate + sn-glycerol 3-phosphate = a 1-acyl-sn-glycero-3-phosphate + phosphate</text>
        <dbReference type="Rhea" id="RHEA:34075"/>
        <dbReference type="ChEBI" id="CHEBI:43474"/>
        <dbReference type="ChEBI" id="CHEBI:57597"/>
        <dbReference type="ChEBI" id="CHEBI:57970"/>
        <dbReference type="ChEBI" id="CHEBI:59918"/>
        <dbReference type="EC" id="2.3.1.275"/>
    </reaction>
</comment>
<feature type="transmembrane region" description="Helical" evidence="10">
    <location>
        <begin position="140"/>
        <end position="163"/>
    </location>
</feature>
<dbReference type="GO" id="GO:0043772">
    <property type="term" value="F:acyl-phosphate glycerol-3-phosphate acyltransferase activity"/>
    <property type="evidence" value="ECO:0007669"/>
    <property type="project" value="UniProtKB-UniRule"/>
</dbReference>
<organism evidence="11 12">
    <name type="scientific">Mycoplasmopsis cynos</name>
    <dbReference type="NCBI Taxonomy" id="171284"/>
    <lineage>
        <taxon>Bacteria</taxon>
        <taxon>Bacillati</taxon>
        <taxon>Mycoplasmatota</taxon>
        <taxon>Mycoplasmoidales</taxon>
        <taxon>Metamycoplasmataceae</taxon>
        <taxon>Mycoplasmopsis</taxon>
    </lineage>
</organism>
<evidence type="ECO:0000256" key="8">
    <source>
        <dbReference type="ARBA" id="ARBA00023209"/>
    </source>
</evidence>
<evidence type="ECO:0000313" key="12">
    <source>
        <dbReference type="Proteomes" id="UP000289506"/>
    </source>
</evidence>
<evidence type="ECO:0000256" key="5">
    <source>
        <dbReference type="ARBA" id="ARBA00022989"/>
    </source>
</evidence>
<name>A0A449AH74_9BACT</name>
<geneLocation type="plasmid" evidence="11 12">
    <name>13</name>
</geneLocation>
<dbReference type="GO" id="GO:0005886">
    <property type="term" value="C:plasma membrane"/>
    <property type="evidence" value="ECO:0007669"/>
    <property type="project" value="UniProtKB-SubCell"/>
</dbReference>
<dbReference type="UniPathway" id="UPA00085"/>
<dbReference type="HAMAP" id="MF_01043">
    <property type="entry name" value="PlsY"/>
    <property type="match status" value="1"/>
</dbReference>
<keyword evidence="5 10" id="KW-1133">Transmembrane helix</keyword>
<keyword evidence="2 10" id="KW-0444">Lipid biosynthesis</keyword>
<dbReference type="EC" id="2.3.1.275" evidence="10"/>
<evidence type="ECO:0000256" key="1">
    <source>
        <dbReference type="ARBA" id="ARBA00022475"/>
    </source>
</evidence>
<keyword evidence="11" id="KW-0012">Acyltransferase</keyword>
<feature type="transmembrane region" description="Helical" evidence="10">
    <location>
        <begin position="201"/>
        <end position="220"/>
    </location>
</feature>
<evidence type="ECO:0000256" key="9">
    <source>
        <dbReference type="ARBA" id="ARBA00023264"/>
    </source>
</evidence>
<keyword evidence="4 10" id="KW-0812">Transmembrane</keyword>
<comment type="subcellular location">
    <subcellularLocation>
        <location evidence="10">Cell membrane</location>
        <topology evidence="10">Multi-pass membrane protein</topology>
    </subcellularLocation>
</comment>
<dbReference type="Proteomes" id="UP000289506">
    <property type="component" value="Plasmid 13"/>
</dbReference>
<dbReference type="RefSeq" id="WP_129720382.1">
    <property type="nucleotide sequence ID" value="NZ_CP140753.1"/>
</dbReference>
<keyword evidence="11" id="KW-0614">Plasmid</keyword>
<accession>A0A449AH74</accession>
<feature type="transmembrane region" description="Helical" evidence="10">
    <location>
        <begin position="107"/>
        <end position="128"/>
    </location>
</feature>
<comment type="subunit">
    <text evidence="10">Probably interacts with PlsX.</text>
</comment>
<evidence type="ECO:0000313" key="11">
    <source>
        <dbReference type="EMBL" id="VEU64368.1"/>
    </source>
</evidence>
<feature type="transmembrane region" description="Helical" evidence="10">
    <location>
        <begin position="7"/>
        <end position="29"/>
    </location>
</feature>
<feature type="transmembrane region" description="Helical" evidence="10">
    <location>
        <begin position="170"/>
        <end position="189"/>
    </location>
</feature>
<keyword evidence="9 10" id="KW-1208">Phospholipid metabolism</keyword>
<keyword evidence="7 10" id="KW-0472">Membrane</keyword>
<dbReference type="NCBIfam" id="TIGR00023">
    <property type="entry name" value="glycerol-3-phosphate 1-O-acyltransferase PlsY"/>
    <property type="match status" value="1"/>
</dbReference>
<feature type="transmembrane region" description="Helical" evidence="10">
    <location>
        <begin position="60"/>
        <end position="86"/>
    </location>
</feature>
<keyword evidence="3 10" id="KW-0808">Transferase</keyword>
<protein>
    <recommendedName>
        <fullName evidence="10">Glycerol-3-phosphate acyltransferase</fullName>
    </recommendedName>
    <alternativeName>
        <fullName evidence="10">Acyl-PO4 G3P acyltransferase</fullName>
    </alternativeName>
    <alternativeName>
        <fullName evidence="10">Acyl-phosphate--glycerol-3-phosphate acyltransferase</fullName>
    </alternativeName>
    <alternativeName>
        <fullName evidence="10">G3P acyltransferase</fullName>
        <shortName evidence="10">GPAT</shortName>
        <ecNumber evidence="10">2.3.1.275</ecNumber>
    </alternativeName>
    <alternativeName>
        <fullName evidence="10">Lysophosphatidic acid synthase</fullName>
        <shortName evidence="10">LPA synthase</shortName>
    </alternativeName>
</protein>
<dbReference type="PANTHER" id="PTHR30309:SF0">
    <property type="entry name" value="GLYCEROL-3-PHOSPHATE ACYLTRANSFERASE-RELATED"/>
    <property type="match status" value="1"/>
</dbReference>
<evidence type="ECO:0000256" key="10">
    <source>
        <dbReference type="HAMAP-Rule" id="MF_01043"/>
    </source>
</evidence>
<gene>
    <name evidence="10 11" type="primary">plsY</name>
    <name evidence="11" type="ORF">NCTC10142_00106</name>
</gene>
<keyword evidence="1 10" id="KW-1003">Cell membrane</keyword>
<comment type="function">
    <text evidence="10">Catalyzes the transfer of an acyl group from acyl-phosphate (acyl-PO(4)) to glycerol-3-phosphate (G3P) to form lysophosphatidic acid (LPA). This enzyme utilizes acyl-phosphate as fatty acyl donor, but not acyl-CoA or acyl-ACP.</text>
</comment>
<comment type="similarity">
    <text evidence="10">Belongs to the PlsY family.</text>
</comment>
<dbReference type="SMART" id="SM01207">
    <property type="entry name" value="G3P_acyltransf"/>
    <property type="match status" value="1"/>
</dbReference>
<dbReference type="PANTHER" id="PTHR30309">
    <property type="entry name" value="INNER MEMBRANE PROTEIN YGIH"/>
    <property type="match status" value="1"/>
</dbReference>
<evidence type="ECO:0000256" key="4">
    <source>
        <dbReference type="ARBA" id="ARBA00022692"/>
    </source>
</evidence>
<evidence type="ECO:0000256" key="6">
    <source>
        <dbReference type="ARBA" id="ARBA00023098"/>
    </source>
</evidence>
<proteinExistence type="inferred from homology"/>